<proteinExistence type="predicted"/>
<evidence type="ECO:0000313" key="2">
    <source>
        <dbReference type="Proteomes" id="UP000660380"/>
    </source>
</evidence>
<dbReference type="EMBL" id="JACJTA010000001">
    <property type="protein sequence ID" value="MBD2602979.1"/>
    <property type="molecule type" value="Genomic_DNA"/>
</dbReference>
<accession>A0ABR8GIT6</accession>
<protein>
    <submittedName>
        <fullName evidence="1">Uncharacterized protein</fullName>
    </submittedName>
</protein>
<dbReference type="Proteomes" id="UP000660380">
    <property type="component" value="Unassembled WGS sequence"/>
</dbReference>
<sequence length="66" mass="7480">MKSTFSLSLAVSYVTGKSFGSSFIVEPCLLLMLRSRYERSPANQRGHYPIELMGRYELVWFLSGGN</sequence>
<name>A0ABR8GIT6_9CYAN</name>
<gene>
    <name evidence="1" type="ORF">H6G81_00210</name>
</gene>
<comment type="caution">
    <text evidence="1">The sequence shown here is derived from an EMBL/GenBank/DDBJ whole genome shotgun (WGS) entry which is preliminary data.</text>
</comment>
<evidence type="ECO:0000313" key="1">
    <source>
        <dbReference type="EMBL" id="MBD2602979.1"/>
    </source>
</evidence>
<organism evidence="1 2">
    <name type="scientific">Scytonema hofmannii FACHB-248</name>
    <dbReference type="NCBI Taxonomy" id="1842502"/>
    <lineage>
        <taxon>Bacteria</taxon>
        <taxon>Bacillati</taxon>
        <taxon>Cyanobacteriota</taxon>
        <taxon>Cyanophyceae</taxon>
        <taxon>Nostocales</taxon>
        <taxon>Scytonemataceae</taxon>
        <taxon>Scytonema</taxon>
    </lineage>
</organism>
<keyword evidence="2" id="KW-1185">Reference proteome</keyword>
<reference evidence="1 2" key="1">
    <citation type="journal article" date="2020" name="ISME J.">
        <title>Comparative genomics reveals insights into cyanobacterial evolution and habitat adaptation.</title>
        <authorList>
            <person name="Chen M.Y."/>
            <person name="Teng W.K."/>
            <person name="Zhao L."/>
            <person name="Hu C.X."/>
            <person name="Zhou Y.K."/>
            <person name="Han B.P."/>
            <person name="Song L.R."/>
            <person name="Shu W.S."/>
        </authorList>
    </citation>
    <scope>NUCLEOTIDE SEQUENCE [LARGE SCALE GENOMIC DNA]</scope>
    <source>
        <strain evidence="1 2">FACHB-248</strain>
    </source>
</reference>
<dbReference type="RefSeq" id="WP_144238330.1">
    <property type="nucleotide sequence ID" value="NZ_JACJTA010000001.1"/>
</dbReference>